<gene>
    <name evidence="1" type="ORF">HYN43_008230</name>
</gene>
<dbReference type="OrthoDB" id="798594at2"/>
<evidence type="ECO:0000313" key="1">
    <source>
        <dbReference type="EMBL" id="AYL95282.1"/>
    </source>
</evidence>
<accession>A0A494VWC2</accession>
<dbReference type="RefSeq" id="WP_119408985.1">
    <property type="nucleotide sequence ID" value="NZ_CP032869.1"/>
</dbReference>
<dbReference type="Proteomes" id="UP000270046">
    <property type="component" value="Chromosome"/>
</dbReference>
<evidence type="ECO:0000313" key="2">
    <source>
        <dbReference type="Proteomes" id="UP000270046"/>
    </source>
</evidence>
<proteinExistence type="predicted"/>
<organism evidence="1 2">
    <name type="scientific">Mucilaginibacter celer</name>
    <dbReference type="NCBI Taxonomy" id="2305508"/>
    <lineage>
        <taxon>Bacteria</taxon>
        <taxon>Pseudomonadati</taxon>
        <taxon>Bacteroidota</taxon>
        <taxon>Sphingobacteriia</taxon>
        <taxon>Sphingobacteriales</taxon>
        <taxon>Sphingobacteriaceae</taxon>
        <taxon>Mucilaginibacter</taxon>
    </lineage>
</organism>
<protein>
    <recommendedName>
        <fullName evidence="3">3-isopropylmalate dehydratase</fullName>
    </recommendedName>
</protein>
<evidence type="ECO:0008006" key="3">
    <source>
        <dbReference type="Google" id="ProtNLM"/>
    </source>
</evidence>
<name>A0A494VWC2_9SPHI</name>
<reference evidence="1 2" key="1">
    <citation type="submission" date="2018-10" db="EMBL/GenBank/DDBJ databases">
        <title>Genome sequencing of Mucilaginibacter sp. HYN0043.</title>
        <authorList>
            <person name="Kim M."/>
            <person name="Yi H."/>
        </authorList>
    </citation>
    <scope>NUCLEOTIDE SEQUENCE [LARGE SCALE GENOMIC DNA]</scope>
    <source>
        <strain evidence="1 2">HYN0043</strain>
    </source>
</reference>
<dbReference type="EMBL" id="CP032869">
    <property type="protein sequence ID" value="AYL95282.1"/>
    <property type="molecule type" value="Genomic_DNA"/>
</dbReference>
<dbReference type="AlphaFoldDB" id="A0A494VWC2"/>
<sequence length="70" mass="8505">MEIMDLYGKKIKIIDLQLAILQADDFRHYQLNGSDKAEYNRQQQAYWEDIYIKLMLLEQQQDNHETEKLD</sequence>
<keyword evidence="2" id="KW-1185">Reference proteome</keyword>
<dbReference type="KEGG" id="muh:HYN43_008230"/>